<dbReference type="InterPro" id="IPR006153">
    <property type="entry name" value="Cation/H_exchanger_TM"/>
</dbReference>
<evidence type="ECO:0000256" key="1">
    <source>
        <dbReference type="ARBA" id="ARBA00004651"/>
    </source>
</evidence>
<feature type="transmembrane region" description="Helical" evidence="10">
    <location>
        <begin position="235"/>
        <end position="252"/>
    </location>
</feature>
<comment type="subcellular location">
    <subcellularLocation>
        <location evidence="1">Cell membrane</location>
        <topology evidence="1">Multi-pass membrane protein</topology>
    </subcellularLocation>
</comment>
<feature type="transmembrane region" description="Helical" evidence="10">
    <location>
        <begin position="6"/>
        <end position="24"/>
    </location>
</feature>
<evidence type="ECO:0000256" key="6">
    <source>
        <dbReference type="ARBA" id="ARBA00023053"/>
    </source>
</evidence>
<evidence type="ECO:0000256" key="5">
    <source>
        <dbReference type="ARBA" id="ARBA00022989"/>
    </source>
</evidence>
<accession>A0ABP4SIN3</accession>
<evidence type="ECO:0000313" key="13">
    <source>
        <dbReference type="Proteomes" id="UP001500596"/>
    </source>
</evidence>
<keyword evidence="7" id="KW-0406">Ion transport</keyword>
<evidence type="ECO:0000256" key="2">
    <source>
        <dbReference type="ARBA" id="ARBA00022448"/>
    </source>
</evidence>
<evidence type="ECO:0000256" key="8">
    <source>
        <dbReference type="ARBA" id="ARBA00023136"/>
    </source>
</evidence>
<dbReference type="Proteomes" id="UP001500596">
    <property type="component" value="Unassembled WGS sequence"/>
</dbReference>
<gene>
    <name evidence="12" type="ORF">GCM10009807_16020</name>
</gene>
<protein>
    <submittedName>
        <fullName evidence="12">Na+/H+ antiporter</fullName>
    </submittedName>
</protein>
<feature type="transmembrane region" description="Helical" evidence="10">
    <location>
        <begin position="379"/>
        <end position="399"/>
    </location>
</feature>
<feature type="transmembrane region" description="Helical" evidence="10">
    <location>
        <begin position="184"/>
        <end position="205"/>
    </location>
</feature>
<feature type="transmembrane region" description="Helical" evidence="10">
    <location>
        <begin position="115"/>
        <end position="137"/>
    </location>
</feature>
<feature type="transmembrane region" description="Helical" evidence="10">
    <location>
        <begin position="31"/>
        <end position="51"/>
    </location>
</feature>
<feature type="transmembrane region" description="Helical" evidence="10">
    <location>
        <begin position="57"/>
        <end position="74"/>
    </location>
</feature>
<dbReference type="PANTHER" id="PTHR10110">
    <property type="entry name" value="SODIUM/HYDROGEN EXCHANGER"/>
    <property type="match status" value="1"/>
</dbReference>
<feature type="transmembrane region" description="Helical" evidence="10">
    <location>
        <begin position="342"/>
        <end position="367"/>
    </location>
</feature>
<keyword evidence="4 10" id="KW-0812">Transmembrane</keyword>
<feature type="transmembrane region" description="Helical" evidence="10">
    <location>
        <begin position="273"/>
        <end position="291"/>
    </location>
</feature>
<keyword evidence="2" id="KW-0813">Transport</keyword>
<keyword evidence="9" id="KW-0739">Sodium transport</keyword>
<feature type="transmembrane region" description="Helical" evidence="10">
    <location>
        <begin position="303"/>
        <end position="330"/>
    </location>
</feature>
<evidence type="ECO:0000313" key="12">
    <source>
        <dbReference type="EMBL" id="GAA1672708.1"/>
    </source>
</evidence>
<feature type="transmembrane region" description="Helical" evidence="10">
    <location>
        <begin position="158"/>
        <end position="178"/>
    </location>
</feature>
<reference evidence="13" key="1">
    <citation type="journal article" date="2019" name="Int. J. Syst. Evol. Microbiol.">
        <title>The Global Catalogue of Microorganisms (GCM) 10K type strain sequencing project: providing services to taxonomists for standard genome sequencing and annotation.</title>
        <authorList>
            <consortium name="The Broad Institute Genomics Platform"/>
            <consortium name="The Broad Institute Genome Sequencing Center for Infectious Disease"/>
            <person name="Wu L."/>
            <person name="Ma J."/>
        </authorList>
    </citation>
    <scope>NUCLEOTIDE SEQUENCE [LARGE SCALE GENOMIC DNA]</scope>
    <source>
        <strain evidence="13">JCM 15575</strain>
    </source>
</reference>
<evidence type="ECO:0000256" key="9">
    <source>
        <dbReference type="ARBA" id="ARBA00023201"/>
    </source>
</evidence>
<feature type="domain" description="Cation/H+ exchanger transmembrane" evidence="11">
    <location>
        <begin position="14"/>
        <end position="398"/>
    </location>
</feature>
<evidence type="ECO:0000256" key="3">
    <source>
        <dbReference type="ARBA" id="ARBA00022475"/>
    </source>
</evidence>
<dbReference type="EMBL" id="BAAAPK010000001">
    <property type="protein sequence ID" value="GAA1672708.1"/>
    <property type="molecule type" value="Genomic_DNA"/>
</dbReference>
<dbReference type="Gene3D" id="6.10.140.1330">
    <property type="match status" value="1"/>
</dbReference>
<feature type="transmembrane region" description="Helical" evidence="10">
    <location>
        <begin position="86"/>
        <end position="109"/>
    </location>
</feature>
<dbReference type="PANTHER" id="PTHR10110:SF86">
    <property type="entry name" value="SODIUM_HYDROGEN EXCHANGER 7"/>
    <property type="match status" value="1"/>
</dbReference>
<comment type="caution">
    <text evidence="12">The sequence shown here is derived from an EMBL/GenBank/DDBJ whole genome shotgun (WGS) entry which is preliminary data.</text>
</comment>
<keyword evidence="5 10" id="KW-1133">Transmembrane helix</keyword>
<evidence type="ECO:0000259" key="11">
    <source>
        <dbReference type="Pfam" id="PF00999"/>
    </source>
</evidence>
<keyword evidence="13" id="KW-1185">Reference proteome</keyword>
<dbReference type="Pfam" id="PF00999">
    <property type="entry name" value="Na_H_Exchanger"/>
    <property type="match status" value="1"/>
</dbReference>
<dbReference type="InterPro" id="IPR018422">
    <property type="entry name" value="Cation/H_exchanger_CPA1"/>
</dbReference>
<proteinExistence type="predicted"/>
<dbReference type="RefSeq" id="WP_344053354.1">
    <property type="nucleotide sequence ID" value="NZ_BAAAPK010000001.1"/>
</dbReference>
<keyword evidence="8 10" id="KW-0472">Membrane</keyword>
<evidence type="ECO:0000256" key="4">
    <source>
        <dbReference type="ARBA" id="ARBA00022692"/>
    </source>
</evidence>
<keyword evidence="3" id="KW-1003">Cell membrane</keyword>
<evidence type="ECO:0000256" key="10">
    <source>
        <dbReference type="SAM" id="Phobius"/>
    </source>
</evidence>
<keyword evidence="6" id="KW-0915">Sodium</keyword>
<sequence>MDPVATITWIVLFVIATVAVTGVVGRLGWSAPVALVIVGGAVSFIPAVPPVQVQPELILYGILPPLLFAAAIRTSVIDVRARRDSILLLSVGLVAFTVVAVGFAAFALVPSITLAAAFALAAVIAPTDAIAVTAIAGKLGLPRRVVTILEGESLLNDATALVALNAAIAAIVSVVSPVQVGLDFAIAVLVGGGVGLLAGFTVSWVRARLHSPVLDTSLTLVTPFAAFLLGDVLHGSGVLAVVIAGLYLGYRAPAVSSAEARVAERLNWRTIQFLLENAVFLFIGLNLRSILEGAVSAGPGFWHTVLICLGILLALVASRFAWVMGTTLLYRKGPRRLRERAWAWGNGVAVASAGVRGVVTLAAVFLLPPETPLREYLQFLAFVVVVASLLGGLLLPSIIRALHLPKPSFAQELNERRLLMVEARQAGIDVLERAPVTPDEERVVDLLRADAGFLGETLDAYGLDESVAHLEAKFRLRSAMLEAERAAVLAARKEGRYQEPAIIAALQAIDAEETALRAQFPREN</sequence>
<evidence type="ECO:0000256" key="7">
    <source>
        <dbReference type="ARBA" id="ARBA00023065"/>
    </source>
</evidence>
<organism evidence="12 13">
    <name type="scientific">Microbacterium lacus</name>
    <dbReference type="NCBI Taxonomy" id="415217"/>
    <lineage>
        <taxon>Bacteria</taxon>
        <taxon>Bacillati</taxon>
        <taxon>Actinomycetota</taxon>
        <taxon>Actinomycetes</taxon>
        <taxon>Micrococcales</taxon>
        <taxon>Microbacteriaceae</taxon>
        <taxon>Microbacterium</taxon>
    </lineage>
</organism>
<name>A0ABP4SIN3_9MICO</name>